<dbReference type="Gene3D" id="2.60.40.10">
    <property type="entry name" value="Immunoglobulins"/>
    <property type="match status" value="1"/>
</dbReference>
<organism evidence="1 2">
    <name type="scientific">Candidatus Competibacter phosphatis</name>
    <dbReference type="NCBI Taxonomy" id="221280"/>
    <lineage>
        <taxon>Bacteria</taxon>
        <taxon>Pseudomonadati</taxon>
        <taxon>Pseudomonadota</taxon>
        <taxon>Gammaproteobacteria</taxon>
        <taxon>Candidatus Competibacteraceae</taxon>
        <taxon>Candidatus Competibacter</taxon>
    </lineage>
</organism>
<sequence length="414" mass="43857">MHRSHQKPPATPIIDVMLLYTPDLAIHYGAGLQAHLDSLIATANQAYLDSQVNISLRLVHHAQVSYSETASNTDALDALTYGSHPSLVNVSAWRDQYGADLVALLRPFSMANHVGCGLSWLNGFNGQAMNAAYGFSVIGDGSDVGGSLYYCPDSSLVHELGHAMGSDHDRANSVAQGAYPYAYGYGIEGVFGTIMSYINPRVGKFSNPNINCLGNQPCGIEDYADNTRSLNNTRDSVAGFRNANANSDQIVLALEEPVGGTTYSGVANIRGWAVAPQGVQRIELYLDGALQGNIPLGGRRADVGDAYPGYPGSADSGFAMAFNYSTLSAGSHTLTVRAVDAAGATRDASAAFTVTRFANAYIADPAAVSLDQATLSRTGNVIAIQNLMVEGQPYAVHLAWRPATQGFAINQIDR</sequence>
<evidence type="ECO:0000313" key="2">
    <source>
        <dbReference type="Proteomes" id="UP000760480"/>
    </source>
</evidence>
<name>A0ABX1TP74_9GAMM</name>
<accession>A0ABX1TP74</accession>
<dbReference type="InterPro" id="IPR024079">
    <property type="entry name" value="MetalloPept_cat_dom_sf"/>
</dbReference>
<dbReference type="Pfam" id="PF17957">
    <property type="entry name" value="Big_7"/>
    <property type="match status" value="1"/>
</dbReference>
<keyword evidence="2" id="KW-1185">Reference proteome</keyword>
<dbReference type="EMBL" id="SPMZ01000080">
    <property type="protein sequence ID" value="NMQ21206.1"/>
    <property type="molecule type" value="Genomic_DNA"/>
</dbReference>
<reference evidence="1 2" key="1">
    <citation type="submission" date="2019-03" db="EMBL/GenBank/DDBJ databases">
        <title>Metabolic reconstructions from genomes of highly enriched 'Candidatus Accumulibacter' and 'Candidatus Competibacter' bioreactor populations.</title>
        <authorList>
            <person name="Annavajhala M.K."/>
            <person name="Welles L."/>
            <person name="Abbas B."/>
            <person name="Sorokin D."/>
            <person name="Park H."/>
            <person name="Van Loosdrecht M."/>
            <person name="Chandran K."/>
        </authorList>
    </citation>
    <scope>NUCLEOTIDE SEQUENCE [LARGE SCALE GENOMIC DNA]</scope>
    <source>
        <strain evidence="1 2">SBR_G</strain>
    </source>
</reference>
<dbReference type="Gene3D" id="3.40.390.10">
    <property type="entry name" value="Collagenase (Catalytic Domain)"/>
    <property type="match status" value="1"/>
</dbReference>
<dbReference type="Proteomes" id="UP000760480">
    <property type="component" value="Unassembled WGS sequence"/>
</dbReference>
<dbReference type="SUPFAM" id="SSF55486">
    <property type="entry name" value="Metalloproteases ('zincins'), catalytic domain"/>
    <property type="match status" value="1"/>
</dbReference>
<dbReference type="Pfam" id="PF13583">
    <property type="entry name" value="Reprolysin_4"/>
    <property type="match status" value="1"/>
</dbReference>
<gene>
    <name evidence="1" type="ORF">E4P82_19595</name>
</gene>
<dbReference type="InterPro" id="IPR013783">
    <property type="entry name" value="Ig-like_fold"/>
</dbReference>
<proteinExistence type="predicted"/>
<evidence type="ECO:0008006" key="3">
    <source>
        <dbReference type="Google" id="ProtNLM"/>
    </source>
</evidence>
<comment type="caution">
    <text evidence="1">The sequence shown here is derived from an EMBL/GenBank/DDBJ whole genome shotgun (WGS) entry which is preliminary data.</text>
</comment>
<evidence type="ECO:0000313" key="1">
    <source>
        <dbReference type="EMBL" id="NMQ21206.1"/>
    </source>
</evidence>
<protein>
    <recommendedName>
        <fullName evidence="3">Peptidase M12B domain-containing protein</fullName>
    </recommendedName>
</protein>